<accession>A0ACB9F6S5</accession>
<dbReference type="Proteomes" id="UP001055811">
    <property type="component" value="Linkage Group LG03"/>
</dbReference>
<dbReference type="EMBL" id="CM042011">
    <property type="protein sequence ID" value="KAI3766815.1"/>
    <property type="molecule type" value="Genomic_DNA"/>
</dbReference>
<evidence type="ECO:0000313" key="2">
    <source>
        <dbReference type="Proteomes" id="UP001055811"/>
    </source>
</evidence>
<protein>
    <submittedName>
        <fullName evidence="1">Uncharacterized protein</fullName>
    </submittedName>
</protein>
<sequence>MGNCFGTRRNGVGHYRCVQRHAPVGAKEPYGSSSNKLAHPLPVPPPQHISTHPRKLPSTNLRHENEMMYSPHLKSFTFSELIHATRKFSPEYLLGEGGFGYVYKGWLNKETLTPIEPGLGIAVAVKKLKPDGFQGHKEWLSEISFLGGLHHENLVNLIGFCYEGERRLLVYEFMPRGSLEHHLFRRGARPLSWALRLKIAVEAAQGLAFLHASETKIIYRDFKSSNILLDMNYNAKLSDFGLAKAGPLGDRTHVTTRVMGTQGYTAPEYIATGRLTTKCDVYSFGIVLLELITGRRAIDYKRLAEEKRLLEWVRPQLRDTKKLFKIMDSRLEGQYSRKEAYVVANLALQCCHPEAKCRPNMSDVLSILEKIPSPREDTNYKMSSSKSKTNAHNFDGHSHGQQHGSPLQWSPQGTLSIPHRA</sequence>
<organism evidence="1 2">
    <name type="scientific">Cichorium intybus</name>
    <name type="common">Chicory</name>
    <dbReference type="NCBI Taxonomy" id="13427"/>
    <lineage>
        <taxon>Eukaryota</taxon>
        <taxon>Viridiplantae</taxon>
        <taxon>Streptophyta</taxon>
        <taxon>Embryophyta</taxon>
        <taxon>Tracheophyta</taxon>
        <taxon>Spermatophyta</taxon>
        <taxon>Magnoliopsida</taxon>
        <taxon>eudicotyledons</taxon>
        <taxon>Gunneridae</taxon>
        <taxon>Pentapetalae</taxon>
        <taxon>asterids</taxon>
        <taxon>campanulids</taxon>
        <taxon>Asterales</taxon>
        <taxon>Asteraceae</taxon>
        <taxon>Cichorioideae</taxon>
        <taxon>Cichorieae</taxon>
        <taxon>Cichoriinae</taxon>
        <taxon>Cichorium</taxon>
    </lineage>
</organism>
<evidence type="ECO:0000313" key="1">
    <source>
        <dbReference type="EMBL" id="KAI3766815.1"/>
    </source>
</evidence>
<comment type="caution">
    <text evidence="1">The sequence shown here is derived from an EMBL/GenBank/DDBJ whole genome shotgun (WGS) entry which is preliminary data.</text>
</comment>
<proteinExistence type="predicted"/>
<gene>
    <name evidence="1" type="ORF">L2E82_16889</name>
</gene>
<reference evidence="1 2" key="2">
    <citation type="journal article" date="2022" name="Mol. Ecol. Resour.">
        <title>The genomes of chicory, endive, great burdock and yacon provide insights into Asteraceae paleo-polyploidization history and plant inulin production.</title>
        <authorList>
            <person name="Fan W."/>
            <person name="Wang S."/>
            <person name="Wang H."/>
            <person name="Wang A."/>
            <person name="Jiang F."/>
            <person name="Liu H."/>
            <person name="Zhao H."/>
            <person name="Xu D."/>
            <person name="Zhang Y."/>
        </authorList>
    </citation>
    <scope>NUCLEOTIDE SEQUENCE [LARGE SCALE GENOMIC DNA]</scope>
    <source>
        <strain evidence="2">cv. Punajuju</strain>
        <tissue evidence="1">Leaves</tissue>
    </source>
</reference>
<keyword evidence="2" id="KW-1185">Reference proteome</keyword>
<reference evidence="2" key="1">
    <citation type="journal article" date="2022" name="Mol. Ecol. Resour.">
        <title>The genomes of chicory, endive, great burdock and yacon provide insights into Asteraceae palaeo-polyploidization history and plant inulin production.</title>
        <authorList>
            <person name="Fan W."/>
            <person name="Wang S."/>
            <person name="Wang H."/>
            <person name="Wang A."/>
            <person name="Jiang F."/>
            <person name="Liu H."/>
            <person name="Zhao H."/>
            <person name="Xu D."/>
            <person name="Zhang Y."/>
        </authorList>
    </citation>
    <scope>NUCLEOTIDE SEQUENCE [LARGE SCALE GENOMIC DNA]</scope>
    <source>
        <strain evidence="2">cv. Punajuju</strain>
    </source>
</reference>
<name>A0ACB9F6S5_CICIN</name>